<sequence length="1636" mass="172747">MENDQDETPFVPVDALPLSVRPLFPYRQFNAMQSQCVDVAYCSDRHLVLSAPTGSGKTAVLEMCLARLWSSEAWCAEARGSRAAAVYIAPLKALTAERLDDWRQKLAGSEIQICELTGDAEADQEAAAERADLIVATPEKWDAFTRFRRSAHSVLARVSLVLVDEIHLLADESRGPTLEAVIARMKLHAQSPDTRTCPIASLRLVGVSATIANLEDIGAWFGPQCAILEFDSAFRPVPLSWHVLSWQMNITYRFDEELRRHVFQVVRSHCNSRPTMVFFNSRENAAKGAEEVARQAGGVLVQVEKTARALGVVASRCADHRLAEQLRRGVGHHHAGLSTEDKRLVEGAFRAGELPILCSTVGLAQGACTRDLSAPRPSPRSFVRACSRALHAGVNLPAHLVVLCNTCRYIAGGFKEYSQMDVLQMAGRAGRPQFDTSGTCVVMCRAEQSQVYRKMLAGECTIESELQKQLPAHLNSEIASQLYMSSTEAAAQWLRATYLFARVRKNPARYGIVRGLAESELEGRLVALCANKLRELADSGMIEMTDDPARGGAARVRPRNLGYLMARFCVEMETMTLFPQLSATASLPDVLSLLSTSKELGGGLALRTIDKKPLAAINASEEKIRFPIDGSRKSKCKTPASKAFLLLQLRASGAPLEGFDDTRILMQEKGCRVLRAMIEYAESAGLSGPLCAAVRLHKSLSSGAGWHDAPTAAFRQFTGVGAQTAARLSEASQGSLQAFGQLTSLRVDQVAPRASSHLAEARTLLRSELRLVADVERAGPSREGGGGGGLRVSIRVGPVSSPTAPLTPALAGSVRSRWRLVIADYEGRLLLSRKLSTAEALSSPAGALAFSFSVPPASARHHLEASLLNLDCFGIDLDCTITLPGATDVPLPPAAPSARAKAAPKGRKTAAAKARPGGAAGGGGGGAGGGRTAAAAAAQKPPPAFDILAALDFEDSDDDDEGARAAGPVGGSASLDPDADLFGEAPRRLQPRDAGPTGDGEASEAAPCGHLCKDKQACGHLCCKQGLRSQRNRAAHERKRPQPTASPPAPQPAGVAFLSHFRAATPKQPLMAPAMSKRPKPAPGVPSPAESRPGESDFGFSSDGVHLRDGSTAPAAARSRAVAEREPARVLSSEREGASGGRHIAQLQARARSVPSTPVRLPIAPLPDSLEPPSKPSASRDSPATTFAPAAAGRFTAPSGGGCLAAAAPAQSEAWRSWRDGATFGHQPAELLPRRPPLRRMDAAAHLGGALQLEARREQESAATSPPRHVPPAIPSRLAFTDTTTAIIEAGARRSAAPSAAALRGGGAPSARPGRSLVPGPGGLFRLGRLDERAGPQAAPPPEPEQAPPAAATAAAMAPAPRRPWTEPPAALDAAPIVSFDNGGHLARSVLDWLGDDAAPGGGQGGLGGGGGALSAPPMQARPPSMTNLGPLFRSPNPGSPGGGAAPAPSSLRSALIGGGGCQARACRGLGLHSRSCPHIDSKALGTPPRRRWRRRPDRPPRRATDPRRARAPQLPLRRRSQRPLAGRLRQLGLPGWKSGRRRGGRSGARVEAGGAAEGGAHAVCMPRAALRERGAAVSTQLSEVPWCALHWRRCGRLALDGRREMLAMRGREDNEQLGHRVRAAGGSFRTKRGVV</sequence>
<dbReference type="GO" id="GO:0051321">
    <property type="term" value="P:meiotic cell cycle"/>
    <property type="evidence" value="ECO:0007669"/>
    <property type="project" value="UniProtKB-KW"/>
</dbReference>
<dbReference type="SMART" id="SM00487">
    <property type="entry name" value="DEXDc"/>
    <property type="match status" value="1"/>
</dbReference>
<dbReference type="PROSITE" id="PS51192">
    <property type="entry name" value="HELICASE_ATP_BIND_1"/>
    <property type="match status" value="1"/>
</dbReference>
<dbReference type="InterPro" id="IPR004179">
    <property type="entry name" value="Sec63-dom"/>
</dbReference>
<comment type="catalytic activity">
    <reaction evidence="10">
        <text>ATP + H2O = ADP + phosphate + H(+)</text>
        <dbReference type="Rhea" id="RHEA:13065"/>
        <dbReference type="ChEBI" id="CHEBI:15377"/>
        <dbReference type="ChEBI" id="CHEBI:15378"/>
        <dbReference type="ChEBI" id="CHEBI:30616"/>
        <dbReference type="ChEBI" id="CHEBI:43474"/>
        <dbReference type="ChEBI" id="CHEBI:456216"/>
        <dbReference type="EC" id="5.6.2.4"/>
    </reaction>
</comment>
<evidence type="ECO:0000259" key="12">
    <source>
        <dbReference type="PROSITE" id="PS51192"/>
    </source>
</evidence>
<dbReference type="InterPro" id="IPR011545">
    <property type="entry name" value="DEAD/DEAH_box_helicase_dom"/>
</dbReference>
<dbReference type="SUPFAM" id="SSF158702">
    <property type="entry name" value="Sec63 N-terminal domain-like"/>
    <property type="match status" value="1"/>
</dbReference>
<dbReference type="GO" id="GO:0043138">
    <property type="term" value="F:3'-5' DNA helicase activity"/>
    <property type="evidence" value="ECO:0007669"/>
    <property type="project" value="UniProtKB-EC"/>
</dbReference>
<feature type="region of interest" description="Disordered" evidence="11">
    <location>
        <begin position="1477"/>
        <end position="1554"/>
    </location>
</feature>
<accession>A0A2H4MGA3</accession>
<feature type="region of interest" description="Disordered" evidence="11">
    <location>
        <begin position="1401"/>
        <end position="1452"/>
    </location>
</feature>
<dbReference type="GO" id="GO:0005524">
    <property type="term" value="F:ATP binding"/>
    <property type="evidence" value="ECO:0007669"/>
    <property type="project" value="UniProtKB-KW"/>
</dbReference>
<evidence type="ECO:0000256" key="7">
    <source>
        <dbReference type="ARBA" id="ARBA00023254"/>
    </source>
</evidence>
<dbReference type="Gene3D" id="3.40.50.300">
    <property type="entry name" value="P-loop containing nucleotide triphosphate hydrolases"/>
    <property type="match status" value="3"/>
</dbReference>
<dbReference type="InterPro" id="IPR027417">
    <property type="entry name" value="P-loop_NTPase"/>
</dbReference>
<dbReference type="SMART" id="SM00490">
    <property type="entry name" value="HELICc"/>
    <property type="match status" value="1"/>
</dbReference>
<dbReference type="SUPFAM" id="SSF52540">
    <property type="entry name" value="P-loop containing nucleoside triphosphate hydrolases"/>
    <property type="match status" value="3"/>
</dbReference>
<comment type="catalytic activity">
    <reaction evidence="8">
        <text>Couples ATP hydrolysis with the unwinding of duplex DNA by translocating in the 3'-5' direction.</text>
        <dbReference type="EC" id="5.6.2.4"/>
    </reaction>
</comment>
<feature type="compositionally biased region" description="Low complexity" evidence="11">
    <location>
        <begin position="1348"/>
        <end position="1360"/>
    </location>
</feature>
<comment type="similarity">
    <text evidence="1">Belongs to the helicase family. SKI2 subfamily.</text>
</comment>
<dbReference type="PANTHER" id="PTHR47835:SF3">
    <property type="entry name" value="HELICASE FOR MEIOSIS 1"/>
    <property type="match status" value="1"/>
</dbReference>
<feature type="region of interest" description="Disordered" evidence="11">
    <location>
        <begin position="956"/>
        <end position="1005"/>
    </location>
</feature>
<dbReference type="FunFam" id="1.10.10.10:FF:000012">
    <property type="entry name" value="U5 small nuclear ribonucleoprotein helicase"/>
    <property type="match status" value="1"/>
</dbReference>
<evidence type="ECO:0000256" key="3">
    <source>
        <dbReference type="ARBA" id="ARBA00022801"/>
    </source>
</evidence>
<name>A0A2H4MGA3_EMIHU</name>
<dbReference type="InterPro" id="IPR001650">
    <property type="entry name" value="Helicase_C-like"/>
</dbReference>
<protein>
    <recommendedName>
        <fullName evidence="9">DNA 3'-5' helicase</fullName>
        <ecNumber evidence="9">5.6.2.4</ecNumber>
    </recommendedName>
</protein>
<keyword evidence="2" id="KW-0547">Nucleotide-binding</keyword>
<dbReference type="Pfam" id="PF00270">
    <property type="entry name" value="DEAD"/>
    <property type="match status" value="1"/>
</dbReference>
<dbReference type="SMART" id="SM00973">
    <property type="entry name" value="Sec63"/>
    <property type="match status" value="1"/>
</dbReference>
<feature type="compositionally biased region" description="Polar residues" evidence="11">
    <location>
        <begin position="1176"/>
        <end position="1185"/>
    </location>
</feature>
<feature type="compositionally biased region" description="Basic and acidic residues" evidence="11">
    <location>
        <begin position="1121"/>
        <end position="1137"/>
    </location>
</feature>
<dbReference type="CDD" id="cd18795">
    <property type="entry name" value="SF2_C_Ski2"/>
    <property type="match status" value="1"/>
</dbReference>
<feature type="region of interest" description="Disordered" evidence="11">
    <location>
        <begin position="1072"/>
        <end position="1204"/>
    </location>
</feature>
<evidence type="ECO:0000256" key="11">
    <source>
        <dbReference type="SAM" id="MobiDB-lite"/>
    </source>
</evidence>
<evidence type="ECO:0000313" key="13">
    <source>
        <dbReference type="EMBL" id="ATI08928.1"/>
    </source>
</evidence>
<proteinExistence type="evidence at transcript level"/>
<dbReference type="EMBL" id="KY224387">
    <property type="protein sequence ID" value="ATI08928.1"/>
    <property type="molecule type" value="mRNA"/>
</dbReference>
<keyword evidence="7" id="KW-0469">Meiosis</keyword>
<dbReference type="EC" id="5.6.2.4" evidence="9"/>
<evidence type="ECO:0000256" key="2">
    <source>
        <dbReference type="ARBA" id="ARBA00022741"/>
    </source>
</evidence>
<organism evidence="13">
    <name type="scientific">Emiliania huxleyi</name>
    <name type="common">Coccolithophore</name>
    <name type="synonym">Pontosphaera huxleyi</name>
    <dbReference type="NCBI Taxonomy" id="2903"/>
    <lineage>
        <taxon>Eukaryota</taxon>
        <taxon>Haptista</taxon>
        <taxon>Haptophyta</taxon>
        <taxon>Prymnesiophyceae</taxon>
        <taxon>Isochrysidales</taxon>
        <taxon>Noelaerhabdaceae</taxon>
        <taxon>Emiliania</taxon>
    </lineage>
</organism>
<reference evidence="13" key="1">
    <citation type="submission" date="2016-11" db="EMBL/GenBank/DDBJ databases">
        <title>Morphological switch to a resistant subpopulation in response to viral infection in a bloom-forming marine microalgae.</title>
        <authorList>
            <person name="Frada M.J."/>
            <person name="Shilo R."/>
            <person name="Ben-Dor S."/>
            <person name="Shemi A."/>
            <person name="Sabanay H."/>
            <person name="Vardi A."/>
        </authorList>
    </citation>
    <scope>NUCLEOTIDE SEQUENCE</scope>
</reference>
<evidence type="ECO:0000256" key="10">
    <source>
        <dbReference type="ARBA" id="ARBA00048988"/>
    </source>
</evidence>
<evidence type="ECO:0000256" key="4">
    <source>
        <dbReference type="ARBA" id="ARBA00022806"/>
    </source>
</evidence>
<dbReference type="PANTHER" id="PTHR47835">
    <property type="entry name" value="HFM1, ATP DEPENDENT DNA HELICASE HOMOLOG"/>
    <property type="match status" value="1"/>
</dbReference>
<feature type="compositionally biased region" description="Gly residues" evidence="11">
    <location>
        <begin position="918"/>
        <end position="931"/>
    </location>
</feature>
<dbReference type="Gene3D" id="1.10.3380.10">
    <property type="entry name" value="Sec63 N-terminal domain-like domain"/>
    <property type="match status" value="1"/>
</dbReference>
<evidence type="ECO:0000256" key="6">
    <source>
        <dbReference type="ARBA" id="ARBA00023235"/>
    </source>
</evidence>
<evidence type="ECO:0000256" key="1">
    <source>
        <dbReference type="ARBA" id="ARBA00010140"/>
    </source>
</evidence>
<feature type="compositionally biased region" description="Pro residues" evidence="11">
    <location>
        <begin position="1338"/>
        <end position="1347"/>
    </location>
</feature>
<dbReference type="Pfam" id="PF23445">
    <property type="entry name" value="WHD_SNRNP200"/>
    <property type="match status" value="1"/>
</dbReference>
<feature type="region of interest" description="Disordered" evidence="11">
    <location>
        <begin position="1033"/>
        <end position="1054"/>
    </location>
</feature>
<dbReference type="InterPro" id="IPR052247">
    <property type="entry name" value="Meiotic_Crossover_Helicase"/>
</dbReference>
<dbReference type="InterPro" id="IPR057842">
    <property type="entry name" value="WH_MER3"/>
</dbReference>
<feature type="compositionally biased region" description="Basic and acidic residues" evidence="11">
    <location>
        <begin position="1498"/>
        <end position="1509"/>
    </location>
</feature>
<gene>
    <name evidence="13" type="primary">MER3</name>
</gene>
<dbReference type="Pfam" id="PF02889">
    <property type="entry name" value="Sec63"/>
    <property type="match status" value="1"/>
</dbReference>
<keyword evidence="6" id="KW-0413">Isomerase</keyword>
<dbReference type="GO" id="GO:0003676">
    <property type="term" value="F:nucleic acid binding"/>
    <property type="evidence" value="ECO:0007669"/>
    <property type="project" value="InterPro"/>
</dbReference>
<keyword evidence="5" id="KW-0067">ATP-binding</keyword>
<dbReference type="InterPro" id="IPR036388">
    <property type="entry name" value="WH-like_DNA-bd_sf"/>
</dbReference>
<keyword evidence="3" id="KW-0378">Hydrolase</keyword>
<feature type="region of interest" description="Disordered" evidence="11">
    <location>
        <begin position="1293"/>
        <end position="1369"/>
    </location>
</feature>
<dbReference type="Gene3D" id="1.10.10.10">
    <property type="entry name" value="Winged helix-like DNA-binding domain superfamily/Winged helix DNA-binding domain"/>
    <property type="match status" value="1"/>
</dbReference>
<feature type="region of interest" description="Disordered" evidence="11">
    <location>
        <begin position="887"/>
        <end position="939"/>
    </location>
</feature>
<feature type="compositionally biased region" description="Gly residues" evidence="11">
    <location>
        <begin position="1401"/>
        <end position="1413"/>
    </location>
</feature>
<feature type="compositionally biased region" description="Low complexity" evidence="11">
    <location>
        <begin position="1293"/>
        <end position="1319"/>
    </location>
</feature>
<dbReference type="GO" id="GO:0016787">
    <property type="term" value="F:hydrolase activity"/>
    <property type="evidence" value="ECO:0007669"/>
    <property type="project" value="UniProtKB-KW"/>
</dbReference>
<feature type="domain" description="Helicase ATP-binding" evidence="12">
    <location>
        <begin position="38"/>
        <end position="229"/>
    </location>
</feature>
<dbReference type="InterPro" id="IPR014001">
    <property type="entry name" value="Helicase_ATP-bd"/>
</dbReference>
<keyword evidence="4 13" id="KW-0347">Helicase</keyword>
<evidence type="ECO:0000256" key="5">
    <source>
        <dbReference type="ARBA" id="ARBA00022840"/>
    </source>
</evidence>
<evidence type="ECO:0000256" key="9">
    <source>
        <dbReference type="ARBA" id="ARBA00034808"/>
    </source>
</evidence>
<evidence type="ECO:0000256" key="8">
    <source>
        <dbReference type="ARBA" id="ARBA00034617"/>
    </source>
</evidence>